<name>A0ACC2KRE5_PERAE</name>
<protein>
    <submittedName>
        <fullName evidence="1">Uncharacterized protein</fullName>
    </submittedName>
</protein>
<reference evidence="1 2" key="1">
    <citation type="journal article" date="2022" name="Hortic Res">
        <title>A haplotype resolved chromosomal level avocado genome allows analysis of novel avocado genes.</title>
        <authorList>
            <person name="Nath O."/>
            <person name="Fletcher S.J."/>
            <person name="Hayward A."/>
            <person name="Shaw L.M."/>
            <person name="Masouleh A.K."/>
            <person name="Furtado A."/>
            <person name="Henry R.J."/>
            <person name="Mitter N."/>
        </authorList>
    </citation>
    <scope>NUCLEOTIDE SEQUENCE [LARGE SCALE GENOMIC DNA]</scope>
    <source>
        <strain evidence="2">cv. Hass</strain>
    </source>
</reference>
<evidence type="ECO:0000313" key="2">
    <source>
        <dbReference type="Proteomes" id="UP001234297"/>
    </source>
</evidence>
<proteinExistence type="predicted"/>
<dbReference type="Proteomes" id="UP001234297">
    <property type="component" value="Chromosome 11"/>
</dbReference>
<accession>A0ACC2KRE5</accession>
<sequence length="76" mass="8678">MAVNESVRSSAFMIWALFFRPMYWPPGIADLIAKIEPFSGVYDNCRLFMISDTTVRQTLENPFPILGKMKINCSLS</sequence>
<comment type="caution">
    <text evidence="1">The sequence shown here is derived from an EMBL/GenBank/DDBJ whole genome shotgun (WGS) entry which is preliminary data.</text>
</comment>
<keyword evidence="2" id="KW-1185">Reference proteome</keyword>
<organism evidence="1 2">
    <name type="scientific">Persea americana</name>
    <name type="common">Avocado</name>
    <dbReference type="NCBI Taxonomy" id="3435"/>
    <lineage>
        <taxon>Eukaryota</taxon>
        <taxon>Viridiplantae</taxon>
        <taxon>Streptophyta</taxon>
        <taxon>Embryophyta</taxon>
        <taxon>Tracheophyta</taxon>
        <taxon>Spermatophyta</taxon>
        <taxon>Magnoliopsida</taxon>
        <taxon>Magnoliidae</taxon>
        <taxon>Laurales</taxon>
        <taxon>Lauraceae</taxon>
        <taxon>Persea</taxon>
    </lineage>
</organism>
<dbReference type="EMBL" id="CM056819">
    <property type="protein sequence ID" value="KAJ8623745.1"/>
    <property type="molecule type" value="Genomic_DNA"/>
</dbReference>
<evidence type="ECO:0000313" key="1">
    <source>
        <dbReference type="EMBL" id="KAJ8623745.1"/>
    </source>
</evidence>
<gene>
    <name evidence="1" type="ORF">MRB53_032275</name>
</gene>